<feature type="domain" description="Amine oxidase" evidence="2">
    <location>
        <begin position="13"/>
        <end position="107"/>
    </location>
</feature>
<dbReference type="Gene3D" id="3.90.660.20">
    <property type="entry name" value="Protoporphyrinogen oxidase, mitochondrial, domain 2"/>
    <property type="match status" value="1"/>
</dbReference>
<dbReference type="InterPro" id="IPR002937">
    <property type="entry name" value="Amino_oxidase"/>
</dbReference>
<name>A0AAJ0UCY0_HALSE</name>
<evidence type="ECO:0000256" key="1">
    <source>
        <dbReference type="SAM" id="MobiDB-lite"/>
    </source>
</evidence>
<dbReference type="InterPro" id="IPR050464">
    <property type="entry name" value="Zeta_carotene_desat/Oxidored"/>
</dbReference>
<feature type="domain" description="Amine oxidase" evidence="2">
    <location>
        <begin position="179"/>
        <end position="273"/>
    </location>
</feature>
<protein>
    <submittedName>
        <fullName evidence="3">Amine oxidase</fullName>
    </submittedName>
</protein>
<dbReference type="RefSeq" id="WP_201243419.1">
    <property type="nucleotide sequence ID" value="NZ_NHSF01000009.1"/>
</dbReference>
<dbReference type="EMBL" id="NHSF01000009">
    <property type="protein sequence ID" value="MBK5929187.1"/>
    <property type="molecule type" value="Genomic_DNA"/>
</dbReference>
<dbReference type="AlphaFoldDB" id="A0AAJ0UCY0"/>
<evidence type="ECO:0000259" key="2">
    <source>
        <dbReference type="Pfam" id="PF01593"/>
    </source>
</evidence>
<accession>A0AAJ0UCY0</accession>
<dbReference type="PANTHER" id="PTHR42923">
    <property type="entry name" value="PROTOPORPHYRINOGEN OXIDASE"/>
    <property type="match status" value="1"/>
</dbReference>
<gene>
    <name evidence="3" type="ORF">CCR82_01210</name>
</gene>
<reference evidence="3" key="2">
    <citation type="journal article" date="2020" name="Microorganisms">
        <title>Osmotic Adaptation and Compatible Solute Biosynthesis of Phototrophic Bacteria as Revealed from Genome Analyses.</title>
        <authorList>
            <person name="Imhoff J.F."/>
            <person name="Rahn T."/>
            <person name="Kunzel S."/>
            <person name="Keller A."/>
            <person name="Neulinger S.C."/>
        </authorList>
    </citation>
    <scope>NUCLEOTIDE SEQUENCE</scope>
    <source>
        <strain evidence="3">DSM 4395</strain>
    </source>
</reference>
<organism evidence="3 4">
    <name type="scientific">Halochromatium salexigens</name>
    <name type="common">Chromatium salexigens</name>
    <dbReference type="NCBI Taxonomy" id="49447"/>
    <lineage>
        <taxon>Bacteria</taxon>
        <taxon>Pseudomonadati</taxon>
        <taxon>Pseudomonadota</taxon>
        <taxon>Gammaproteobacteria</taxon>
        <taxon>Chromatiales</taxon>
        <taxon>Chromatiaceae</taxon>
        <taxon>Halochromatium</taxon>
    </lineage>
</organism>
<dbReference type="GO" id="GO:0016491">
    <property type="term" value="F:oxidoreductase activity"/>
    <property type="evidence" value="ECO:0007669"/>
    <property type="project" value="InterPro"/>
</dbReference>
<dbReference type="Gene3D" id="1.10.3110.10">
    <property type="entry name" value="protoporphyrinogen ix oxidase, domain 3"/>
    <property type="match status" value="1"/>
</dbReference>
<sequence>MADHTHLVIGGGISGLSAAHYALQAGVDTLLLEASDRPGGCIHSSHFQALDDFWVEAGGHTCFNSYGHLLGIMEQLDLLKLTLAKEKRSYKLWRKGERRGILSALHPFELLISLPSLFRIEKAGKTVSEYYGQVMGRKNYRDLLGPALRSVVCQEADDFPAEAMFRKKPRRKDVLRAFTLPGGLADIPRAIAAQPGFNAQFGTQVTRISAQGEGFEVDCQDGTRHHCERLTLAVPPDTARALLGEVAPAAASAIQDMGIAHIDTLVLAFERSSLSVEEIAGLISIDGGFLSAVSRDFLPDERYRGFAFHFPGDTLSEAEREQVACQALDARVADIRAKAHVRNQLPALRADHMTRIQALDTALAGGSIAVTGNWFLGVSIEDCVTRTRSEHERLFGALGDNASGDGAPGDALGGGASNR</sequence>
<dbReference type="Gene3D" id="3.50.50.60">
    <property type="entry name" value="FAD/NAD(P)-binding domain"/>
    <property type="match status" value="2"/>
</dbReference>
<evidence type="ECO:0000313" key="4">
    <source>
        <dbReference type="Proteomes" id="UP001296967"/>
    </source>
</evidence>
<evidence type="ECO:0000313" key="3">
    <source>
        <dbReference type="EMBL" id="MBK5929187.1"/>
    </source>
</evidence>
<proteinExistence type="predicted"/>
<dbReference type="Proteomes" id="UP001296967">
    <property type="component" value="Unassembled WGS sequence"/>
</dbReference>
<keyword evidence="4" id="KW-1185">Reference proteome</keyword>
<dbReference type="PANTHER" id="PTHR42923:SF3">
    <property type="entry name" value="PROTOPORPHYRINOGEN OXIDASE"/>
    <property type="match status" value="1"/>
</dbReference>
<dbReference type="Pfam" id="PF01593">
    <property type="entry name" value="Amino_oxidase"/>
    <property type="match status" value="2"/>
</dbReference>
<dbReference type="InterPro" id="IPR036188">
    <property type="entry name" value="FAD/NAD-bd_sf"/>
</dbReference>
<dbReference type="SUPFAM" id="SSF51905">
    <property type="entry name" value="FAD/NAD(P)-binding domain"/>
    <property type="match status" value="1"/>
</dbReference>
<feature type="region of interest" description="Disordered" evidence="1">
    <location>
        <begin position="397"/>
        <end position="419"/>
    </location>
</feature>
<comment type="caution">
    <text evidence="3">The sequence shown here is derived from an EMBL/GenBank/DDBJ whole genome shotgun (WGS) entry which is preliminary data.</text>
</comment>
<reference evidence="3" key="1">
    <citation type="submission" date="2017-05" db="EMBL/GenBank/DDBJ databases">
        <authorList>
            <person name="Imhoff J.F."/>
            <person name="Rahn T."/>
            <person name="Kuenzel S."/>
            <person name="Neulinger S.C."/>
        </authorList>
    </citation>
    <scope>NUCLEOTIDE SEQUENCE</scope>
    <source>
        <strain evidence="3">DSM 4395</strain>
    </source>
</reference>